<organism evidence="4 5">
    <name type="scientific">Austrofundulus limnaeus</name>
    <name type="common">Annual killifish</name>
    <dbReference type="NCBI Taxonomy" id="52670"/>
    <lineage>
        <taxon>Eukaryota</taxon>
        <taxon>Metazoa</taxon>
        <taxon>Chordata</taxon>
        <taxon>Craniata</taxon>
        <taxon>Vertebrata</taxon>
        <taxon>Euteleostomi</taxon>
        <taxon>Actinopterygii</taxon>
        <taxon>Neopterygii</taxon>
        <taxon>Teleostei</taxon>
        <taxon>Neoteleostei</taxon>
        <taxon>Acanthomorphata</taxon>
        <taxon>Ovalentaria</taxon>
        <taxon>Atherinomorphae</taxon>
        <taxon>Cyprinodontiformes</taxon>
        <taxon>Rivulidae</taxon>
        <taxon>Austrofundulus</taxon>
    </lineage>
</organism>
<dbReference type="Gene3D" id="3.40.50.1010">
    <property type="entry name" value="5'-nuclease"/>
    <property type="match status" value="1"/>
</dbReference>
<dbReference type="OrthoDB" id="25987at2759"/>
<dbReference type="PANTHER" id="PTHR15665">
    <property type="entry name" value="ASTEROID PROTEIN"/>
    <property type="match status" value="1"/>
</dbReference>
<comment type="similarity">
    <text evidence="1">Belongs to the asteroid family.</text>
</comment>
<dbReference type="InterPro" id="IPR026832">
    <property type="entry name" value="Asteroid"/>
</dbReference>
<proteinExistence type="inferred from homology"/>
<evidence type="ECO:0000256" key="2">
    <source>
        <dbReference type="SAM" id="MobiDB-lite"/>
    </source>
</evidence>
<dbReference type="Proteomes" id="UP000192220">
    <property type="component" value="Unplaced"/>
</dbReference>
<reference evidence="5" key="1">
    <citation type="submission" date="2025-08" db="UniProtKB">
        <authorList>
            <consortium name="RefSeq"/>
        </authorList>
    </citation>
    <scope>IDENTIFICATION</scope>
    <source>
        <strain evidence="5">Quisiro</strain>
        <tissue evidence="5">Liver</tissue>
    </source>
</reference>
<protein>
    <submittedName>
        <fullName evidence="5">Protein asteroid homolog 1</fullName>
    </submittedName>
</protein>
<evidence type="ECO:0000256" key="1">
    <source>
        <dbReference type="ARBA" id="ARBA00007398"/>
    </source>
</evidence>
<dbReference type="InterPro" id="IPR006085">
    <property type="entry name" value="XPG_DNA_repair_N"/>
</dbReference>
<dbReference type="SMART" id="SM00485">
    <property type="entry name" value="XPGN"/>
    <property type="match status" value="1"/>
</dbReference>
<dbReference type="GeneID" id="106533779"/>
<dbReference type="Pfam" id="PF00752">
    <property type="entry name" value="XPG_N"/>
    <property type="match status" value="1"/>
</dbReference>
<accession>A0A2I4D092</accession>
<dbReference type="KEGG" id="alim:106533779"/>
<dbReference type="GO" id="GO:0004518">
    <property type="term" value="F:nuclease activity"/>
    <property type="evidence" value="ECO:0007669"/>
    <property type="project" value="InterPro"/>
</dbReference>
<gene>
    <name evidence="5" type="primary">LOC106533779</name>
</gene>
<feature type="region of interest" description="Disordered" evidence="2">
    <location>
        <begin position="755"/>
        <end position="778"/>
    </location>
</feature>
<feature type="domain" description="XPG N-terminal" evidence="3">
    <location>
        <begin position="1"/>
        <end position="101"/>
    </location>
</feature>
<dbReference type="InterPro" id="IPR029060">
    <property type="entry name" value="PIN-like_dom_sf"/>
</dbReference>
<evidence type="ECO:0000259" key="3">
    <source>
        <dbReference type="SMART" id="SM00485"/>
    </source>
</evidence>
<feature type="compositionally biased region" description="Basic and acidic residues" evidence="2">
    <location>
        <begin position="755"/>
        <end position="772"/>
    </location>
</feature>
<dbReference type="STRING" id="52670.A0A2I4D092"/>
<name>A0A2I4D092_AUSLI</name>
<sequence>MGVQGLTRLLENHHRVYMETRFRRSRLLIDGCNLIYLLYFDSGLDQNHGGEYAAFESLIESFIRALRTCDISPYVVLDGASNISDKKVETQARRTEDRVQRASQAAVSGRSMQILPPLASLVLRQTLARLQVPVAQCFEESDHEIAALASEWKCPVLSNDSDFFIFDLPAGLLPISHFHWKEVNRTGSQNFISCRRFYTSSFCSFFGVQLQLLPSFAALAGNDYVKLTEINWTQFAPADQERPSRLEGLLRWLRDFQRPQDALEAALGLLGDLSPETRRDYLQKLYQGMEDYELRPSPLSRFFLHGVPPEFSALEEVDLVPHWMLLPLTQARLTSEVLDVLRLRTMKGLSLAVELQDLPSSNRTSSSIRQVMYGLLLGNQEPLQVMEVDRVGSEVYSIPVDPMFSGIIKQMDLSTLNQVRLLFKLKFCSSESHTQMFLRGLYEHHLFQEDHSDRLQVLLEVLGVTGDSLSLLPPQLKLPVAVTCYWMQRAKPKPDQRLLKALLLSISTGTMTGPRTGLQRDGSNCTLKLDISTLYSLNQWQMCLKSSIWLNQLLGFPLQEPQISRFSSDRKSSIRCLFTFMYKHVCKQRVVDMFVGCQSGRNRSQQTGQTLNWRSGGPPQTPSVAVMEAVTHFLFVFLSRLYEGTLVHQLVHRIRTGGKLKSLLKTDRTSRDLYRIMLSMVQQFQAQQVDSEDRLKASTRRQVRPPLNELTASLQQLFLQPPDPEEQTEAHIDMQTLQQLQLEEQLSIRTRFKTKDRSNRCNKPELSRKNECRGGGVF</sequence>
<evidence type="ECO:0000313" key="4">
    <source>
        <dbReference type="Proteomes" id="UP000192220"/>
    </source>
</evidence>
<keyword evidence="4" id="KW-1185">Reference proteome</keyword>
<dbReference type="RefSeq" id="XP_013885666.1">
    <property type="nucleotide sequence ID" value="XM_014030212.1"/>
</dbReference>
<dbReference type="PANTHER" id="PTHR15665:SF1">
    <property type="entry name" value="PROTEIN ASTEROID HOMOLOG 1"/>
    <property type="match status" value="1"/>
</dbReference>
<dbReference type="FunCoup" id="A0A2I4D092">
    <property type="interactions" value="1"/>
</dbReference>
<evidence type="ECO:0000313" key="5">
    <source>
        <dbReference type="RefSeq" id="XP_013885666.1"/>
    </source>
</evidence>
<dbReference type="AlphaFoldDB" id="A0A2I4D092"/>
<dbReference type="SUPFAM" id="SSF88723">
    <property type="entry name" value="PIN domain-like"/>
    <property type="match status" value="1"/>
</dbReference>
<dbReference type="InParanoid" id="A0A2I4D092"/>